<comment type="catalytic activity">
    <reaction evidence="10 12">
        <text>ATP + H2O = ADP + phosphate + H(+)</text>
        <dbReference type="Rhea" id="RHEA:13065"/>
        <dbReference type="ChEBI" id="CHEBI:15377"/>
        <dbReference type="ChEBI" id="CHEBI:15378"/>
        <dbReference type="ChEBI" id="CHEBI:30616"/>
        <dbReference type="ChEBI" id="CHEBI:43474"/>
        <dbReference type="ChEBI" id="CHEBI:456216"/>
        <dbReference type="EC" id="5.6.2.3"/>
    </reaction>
</comment>
<dbReference type="Gene3D" id="3.40.50.300">
    <property type="entry name" value="P-loop containing nucleotide triphosphate hydrolases"/>
    <property type="match status" value="1"/>
</dbReference>
<evidence type="ECO:0000256" key="2">
    <source>
        <dbReference type="ARBA" id="ARBA00022515"/>
    </source>
</evidence>
<evidence type="ECO:0000256" key="3">
    <source>
        <dbReference type="ARBA" id="ARBA00022705"/>
    </source>
</evidence>
<organism evidence="14 15">
    <name type="scientific">Halobacillus campisalis</name>
    <dbReference type="NCBI Taxonomy" id="435909"/>
    <lineage>
        <taxon>Bacteria</taxon>
        <taxon>Bacillati</taxon>
        <taxon>Bacillota</taxon>
        <taxon>Bacilli</taxon>
        <taxon>Bacillales</taxon>
        <taxon>Bacillaceae</taxon>
        <taxon>Halobacillus</taxon>
    </lineage>
</organism>
<evidence type="ECO:0000256" key="4">
    <source>
        <dbReference type="ARBA" id="ARBA00022741"/>
    </source>
</evidence>
<keyword evidence="4 12" id="KW-0547">Nucleotide-binding</keyword>
<dbReference type="PANTHER" id="PTHR30153">
    <property type="entry name" value="REPLICATIVE DNA HELICASE DNAB"/>
    <property type="match status" value="1"/>
</dbReference>
<dbReference type="RefSeq" id="WP_289215594.1">
    <property type="nucleotide sequence ID" value="NZ_JAPVRC010000003.1"/>
</dbReference>
<dbReference type="Pfam" id="PF03796">
    <property type="entry name" value="DnaB_C"/>
    <property type="match status" value="1"/>
</dbReference>
<dbReference type="EC" id="5.6.2.3" evidence="11 12"/>
<dbReference type="InterPro" id="IPR027417">
    <property type="entry name" value="P-loop_NTPase"/>
</dbReference>
<keyword evidence="5 12" id="KW-0378">Hydrolase</keyword>
<dbReference type="InterPro" id="IPR007694">
    <property type="entry name" value="DNA_helicase_DnaB-like_C"/>
</dbReference>
<protein>
    <recommendedName>
        <fullName evidence="11 12">Replicative DNA helicase</fullName>
        <ecNumber evidence="11 12">5.6.2.3</ecNumber>
    </recommendedName>
</protein>
<dbReference type="InterPro" id="IPR016136">
    <property type="entry name" value="DNA_helicase_N/primase_C"/>
</dbReference>
<keyword evidence="7 12" id="KW-0067">ATP-binding</keyword>
<feature type="domain" description="SF4 helicase" evidence="13">
    <location>
        <begin position="158"/>
        <end position="422"/>
    </location>
</feature>
<dbReference type="PROSITE" id="PS51199">
    <property type="entry name" value="SF4_HELICASE"/>
    <property type="match status" value="1"/>
</dbReference>
<dbReference type="CDD" id="cd00984">
    <property type="entry name" value="DnaB_C"/>
    <property type="match status" value="1"/>
</dbReference>
<evidence type="ECO:0000256" key="1">
    <source>
        <dbReference type="ARBA" id="ARBA00008428"/>
    </source>
</evidence>
<gene>
    <name evidence="14" type="primary">dnaB</name>
    <name evidence="14" type="ORF">ACFQMN_02835</name>
</gene>
<dbReference type="GO" id="GO:0004386">
    <property type="term" value="F:helicase activity"/>
    <property type="evidence" value="ECO:0007669"/>
    <property type="project" value="UniProtKB-KW"/>
</dbReference>
<dbReference type="SUPFAM" id="SSF52540">
    <property type="entry name" value="P-loop containing nucleoside triphosphate hydrolases"/>
    <property type="match status" value="1"/>
</dbReference>
<proteinExistence type="inferred from homology"/>
<evidence type="ECO:0000256" key="9">
    <source>
        <dbReference type="ARBA" id="ARBA00023235"/>
    </source>
</evidence>
<dbReference type="InterPro" id="IPR007692">
    <property type="entry name" value="DNA_helicase_DnaB"/>
</dbReference>
<dbReference type="Gene3D" id="1.10.860.10">
    <property type="entry name" value="DNAb Helicase, Chain A"/>
    <property type="match status" value="1"/>
</dbReference>
<comment type="function">
    <text evidence="12">The main replicative DNA helicase, it participates in initiation and elongation during chromosome replication. Travels ahead of the DNA replisome, separating dsDNA into templates for DNA synthesis. A processive ATP-dependent 5'-3' DNA helicase it has DNA-dependent ATPase activity.</text>
</comment>
<evidence type="ECO:0000256" key="6">
    <source>
        <dbReference type="ARBA" id="ARBA00022806"/>
    </source>
</evidence>
<dbReference type="PANTHER" id="PTHR30153:SF2">
    <property type="entry name" value="REPLICATIVE DNA HELICASE"/>
    <property type="match status" value="1"/>
</dbReference>
<dbReference type="Pfam" id="PF00772">
    <property type="entry name" value="DnaB"/>
    <property type="match status" value="1"/>
</dbReference>
<reference evidence="15" key="1">
    <citation type="journal article" date="2019" name="Int. J. Syst. Evol. Microbiol.">
        <title>The Global Catalogue of Microorganisms (GCM) 10K type strain sequencing project: providing services to taxonomists for standard genome sequencing and annotation.</title>
        <authorList>
            <consortium name="The Broad Institute Genomics Platform"/>
            <consortium name="The Broad Institute Genome Sequencing Center for Infectious Disease"/>
            <person name="Wu L."/>
            <person name="Ma J."/>
        </authorList>
    </citation>
    <scope>NUCLEOTIDE SEQUENCE [LARGE SCALE GENOMIC DNA]</scope>
    <source>
        <strain evidence="15">CCUG 73951</strain>
    </source>
</reference>
<name>A0ABW2K123_9BACI</name>
<evidence type="ECO:0000313" key="14">
    <source>
        <dbReference type="EMBL" id="MFC7319822.1"/>
    </source>
</evidence>
<evidence type="ECO:0000256" key="12">
    <source>
        <dbReference type="RuleBase" id="RU362085"/>
    </source>
</evidence>
<evidence type="ECO:0000256" key="11">
    <source>
        <dbReference type="NCBIfam" id="TIGR00665"/>
    </source>
</evidence>
<keyword evidence="9" id="KW-0413">Isomerase</keyword>
<evidence type="ECO:0000256" key="5">
    <source>
        <dbReference type="ARBA" id="ARBA00022801"/>
    </source>
</evidence>
<dbReference type="SUPFAM" id="SSF48024">
    <property type="entry name" value="N-terminal domain of DnaB helicase"/>
    <property type="match status" value="1"/>
</dbReference>
<dbReference type="EMBL" id="JBHTBY010000001">
    <property type="protein sequence ID" value="MFC7319822.1"/>
    <property type="molecule type" value="Genomic_DNA"/>
</dbReference>
<dbReference type="InterPro" id="IPR007693">
    <property type="entry name" value="DNA_helicase_DnaB-like_N"/>
</dbReference>
<evidence type="ECO:0000256" key="10">
    <source>
        <dbReference type="ARBA" id="ARBA00048954"/>
    </source>
</evidence>
<keyword evidence="6 12" id="KW-0347">Helicase</keyword>
<keyword evidence="2 12" id="KW-0639">Primosome</keyword>
<dbReference type="Proteomes" id="UP001596494">
    <property type="component" value="Unassembled WGS sequence"/>
</dbReference>
<keyword evidence="3 12" id="KW-0235">DNA replication</keyword>
<keyword evidence="15" id="KW-1185">Reference proteome</keyword>
<evidence type="ECO:0000313" key="15">
    <source>
        <dbReference type="Proteomes" id="UP001596494"/>
    </source>
</evidence>
<evidence type="ECO:0000259" key="13">
    <source>
        <dbReference type="PROSITE" id="PS51199"/>
    </source>
</evidence>
<sequence length="436" mass="49509">MIKNLEAEQSVLGMMLLEGELIKDVTLHAEHFAEKKHELIFKAMKNIERADAPINLVTVTTELEDKISFVGGVSYLRDLAGSIPTTTTLKHHQRLIFDAYRYRKTKEVTDFFNDNPNGQRFDVLDAHMETFRGIGMPSEEASVYETLMEIARDMASPHENGITGYTTGYQDLDGMTGGAQRGDLIVLAGRPSMGKTAFALNLAANHCKQGGSVQLFSLEMAIKPLLHRFISCEGSINGQKWRTMQFSNQDYDQAMEAIGQIASWQMKIRETDRTVSDIRANVRKVVKADKNARHMIIIDYLQLMSSGSRFERRDLEIGAITRELKLLARELNIPIILLSQLSRSVEQRKDKRPVMSDLRESGNIEQDADVIGFLHREDYYNWQKDEGEMELLLSKQRNGPVGDVKFQFKKEFGQFVDRGVEGKVQEAEFNFSETIA</sequence>
<evidence type="ECO:0000256" key="7">
    <source>
        <dbReference type="ARBA" id="ARBA00022840"/>
    </source>
</evidence>
<accession>A0ABW2K123</accession>
<dbReference type="InterPro" id="IPR036185">
    <property type="entry name" value="DNA_heli_DnaB-like_N_sf"/>
</dbReference>
<keyword evidence="8 12" id="KW-0238">DNA-binding</keyword>
<comment type="caution">
    <text evidence="14">The sequence shown here is derived from an EMBL/GenBank/DDBJ whole genome shotgun (WGS) entry which is preliminary data.</text>
</comment>
<evidence type="ECO:0000256" key="8">
    <source>
        <dbReference type="ARBA" id="ARBA00023125"/>
    </source>
</evidence>
<dbReference type="NCBIfam" id="TIGR00665">
    <property type="entry name" value="DnaB"/>
    <property type="match status" value="1"/>
</dbReference>
<comment type="similarity">
    <text evidence="1 12">Belongs to the helicase family. DnaB subfamily.</text>
</comment>